<reference evidence="3 4" key="1">
    <citation type="submission" date="2018-02" db="EMBL/GenBank/DDBJ databases">
        <title>Genome sequence of the basidiomycete white-rot fungus Phlebia centrifuga.</title>
        <authorList>
            <person name="Granchi Z."/>
            <person name="Peng M."/>
            <person name="de Vries R.P."/>
            <person name="Hilden K."/>
            <person name="Makela M.R."/>
            <person name="Grigoriev I."/>
            <person name="Riley R."/>
        </authorList>
    </citation>
    <scope>NUCLEOTIDE SEQUENCE [LARGE SCALE GENOMIC DNA]</scope>
    <source>
        <strain evidence="3 4">FBCC195</strain>
    </source>
</reference>
<keyword evidence="4" id="KW-1185">Reference proteome</keyword>
<feature type="region of interest" description="Disordered" evidence="1">
    <location>
        <begin position="1"/>
        <end position="48"/>
    </location>
</feature>
<feature type="non-terminal residue" evidence="3">
    <location>
        <position position="201"/>
    </location>
</feature>
<organism evidence="3 4">
    <name type="scientific">Hermanssonia centrifuga</name>
    <dbReference type="NCBI Taxonomy" id="98765"/>
    <lineage>
        <taxon>Eukaryota</taxon>
        <taxon>Fungi</taxon>
        <taxon>Dikarya</taxon>
        <taxon>Basidiomycota</taxon>
        <taxon>Agaricomycotina</taxon>
        <taxon>Agaricomycetes</taxon>
        <taxon>Polyporales</taxon>
        <taxon>Meruliaceae</taxon>
        <taxon>Hermanssonia</taxon>
    </lineage>
</organism>
<dbReference type="OrthoDB" id="6105938at2759"/>
<dbReference type="InterPro" id="IPR013083">
    <property type="entry name" value="Znf_RING/FYVE/PHD"/>
</dbReference>
<dbReference type="SUPFAM" id="SSF57850">
    <property type="entry name" value="RING/U-box"/>
    <property type="match status" value="1"/>
</dbReference>
<evidence type="ECO:0000256" key="1">
    <source>
        <dbReference type="SAM" id="MobiDB-lite"/>
    </source>
</evidence>
<feature type="compositionally biased region" description="Low complexity" evidence="1">
    <location>
        <begin position="72"/>
        <end position="86"/>
    </location>
</feature>
<dbReference type="STRING" id="98765.A0A2R6NZ03"/>
<dbReference type="AlphaFoldDB" id="A0A2R6NZ03"/>
<dbReference type="Proteomes" id="UP000186601">
    <property type="component" value="Unassembled WGS sequence"/>
</dbReference>
<accession>A0A2R6NZ03</accession>
<feature type="region of interest" description="Disordered" evidence="1">
    <location>
        <begin position="71"/>
        <end position="142"/>
    </location>
</feature>
<name>A0A2R6NZ03_9APHY</name>
<feature type="domain" description="RING-type" evidence="2">
    <location>
        <begin position="169"/>
        <end position="199"/>
    </location>
</feature>
<comment type="caution">
    <text evidence="3">The sequence shown here is derived from an EMBL/GenBank/DDBJ whole genome shotgun (WGS) entry which is preliminary data.</text>
</comment>
<sequence>MAEDEFDSLPDFYEGIDFDSVPELSSTHNDEEEDASTPSSHYSFDELDDSALAEIDAIEMRLTTETADNYTPAAQQSACQPSSSSSNTTDTLPNRKRTPFTTELKPHHPAKRPHADDLSPRKTPRRLLTVPSESGEEDSCIGEGQQLEKPCVDSGLKKVLEGFEDEMTCPICFDIFAHAYLGNPCGHSFCGGCGHNWISNT</sequence>
<dbReference type="Pfam" id="PF13923">
    <property type="entry name" value="zf-C3HC4_2"/>
    <property type="match status" value="1"/>
</dbReference>
<dbReference type="InterPro" id="IPR001841">
    <property type="entry name" value="Znf_RING"/>
</dbReference>
<dbReference type="Gene3D" id="3.30.40.10">
    <property type="entry name" value="Zinc/RING finger domain, C3HC4 (zinc finger)"/>
    <property type="match status" value="1"/>
</dbReference>
<proteinExistence type="predicted"/>
<evidence type="ECO:0000259" key="2">
    <source>
        <dbReference type="Pfam" id="PF13923"/>
    </source>
</evidence>
<evidence type="ECO:0000313" key="4">
    <source>
        <dbReference type="Proteomes" id="UP000186601"/>
    </source>
</evidence>
<evidence type="ECO:0000313" key="3">
    <source>
        <dbReference type="EMBL" id="PSR80762.1"/>
    </source>
</evidence>
<dbReference type="EMBL" id="MLYV02000643">
    <property type="protein sequence ID" value="PSR80762.1"/>
    <property type="molecule type" value="Genomic_DNA"/>
</dbReference>
<protein>
    <recommendedName>
        <fullName evidence="2">RING-type domain-containing protein</fullName>
    </recommendedName>
</protein>
<gene>
    <name evidence="3" type="ORF">PHLCEN_2v6678</name>
</gene>